<comment type="caution">
    <text evidence="1">The sequence shown here is derived from an EMBL/GenBank/DDBJ whole genome shotgun (WGS) entry which is preliminary data.</text>
</comment>
<sequence>MKAQAQRRPAAAARAPPAVLVPAVAVGVGTLRLPELRPEHPREAAPCPSAGLTGFAPLLSPGPWPVAAATTPLLEEERPAPP</sequence>
<protein>
    <submittedName>
        <fullName evidence="1">Uncharacterized protein</fullName>
    </submittedName>
</protein>
<proteinExistence type="predicted"/>
<dbReference type="Proteomes" id="UP000092124">
    <property type="component" value="Unassembled WGS sequence"/>
</dbReference>
<evidence type="ECO:0000313" key="2">
    <source>
        <dbReference type="Proteomes" id="UP000092124"/>
    </source>
</evidence>
<gene>
    <name evidence="1" type="ORF">A6R68_00669</name>
</gene>
<accession>A0A1A6GXA5</accession>
<feature type="non-terminal residue" evidence="1">
    <location>
        <position position="82"/>
    </location>
</feature>
<evidence type="ECO:0000313" key="1">
    <source>
        <dbReference type="EMBL" id="OBS70796.1"/>
    </source>
</evidence>
<dbReference type="EMBL" id="LZPO01066271">
    <property type="protein sequence ID" value="OBS70796.1"/>
    <property type="molecule type" value="Genomic_DNA"/>
</dbReference>
<name>A0A1A6GXA5_NEOLE</name>
<reference evidence="1 2" key="1">
    <citation type="submission" date="2016-06" db="EMBL/GenBank/DDBJ databases">
        <title>The Draft Genome Sequence and Annotation of the Desert Woodrat Neotoma lepida.</title>
        <authorList>
            <person name="Campbell M."/>
            <person name="Oakeson K.F."/>
            <person name="Yandell M."/>
            <person name="Halpert J.R."/>
            <person name="Dearing D."/>
        </authorList>
    </citation>
    <scope>NUCLEOTIDE SEQUENCE [LARGE SCALE GENOMIC DNA]</scope>
    <source>
        <strain evidence="1">417</strain>
        <tissue evidence="1">Liver</tissue>
    </source>
</reference>
<organism evidence="1 2">
    <name type="scientific">Neotoma lepida</name>
    <name type="common">Desert woodrat</name>
    <dbReference type="NCBI Taxonomy" id="56216"/>
    <lineage>
        <taxon>Eukaryota</taxon>
        <taxon>Metazoa</taxon>
        <taxon>Chordata</taxon>
        <taxon>Craniata</taxon>
        <taxon>Vertebrata</taxon>
        <taxon>Euteleostomi</taxon>
        <taxon>Mammalia</taxon>
        <taxon>Eutheria</taxon>
        <taxon>Euarchontoglires</taxon>
        <taxon>Glires</taxon>
        <taxon>Rodentia</taxon>
        <taxon>Myomorpha</taxon>
        <taxon>Muroidea</taxon>
        <taxon>Cricetidae</taxon>
        <taxon>Neotominae</taxon>
        <taxon>Neotoma</taxon>
    </lineage>
</organism>
<dbReference type="AlphaFoldDB" id="A0A1A6GXA5"/>
<keyword evidence="2" id="KW-1185">Reference proteome</keyword>